<gene>
    <name evidence="4" type="ORF">QO011_001636</name>
</gene>
<reference evidence="4 5" key="1">
    <citation type="submission" date="2023-07" db="EMBL/GenBank/DDBJ databases">
        <title>Genomic Encyclopedia of Type Strains, Phase IV (KMG-IV): sequencing the most valuable type-strain genomes for metagenomic binning, comparative biology and taxonomic classification.</title>
        <authorList>
            <person name="Goeker M."/>
        </authorList>
    </citation>
    <scope>NUCLEOTIDE SEQUENCE [LARGE SCALE GENOMIC DNA]</scope>
    <source>
        <strain evidence="4 5">DSM 19619</strain>
    </source>
</reference>
<dbReference type="InterPro" id="IPR029045">
    <property type="entry name" value="ClpP/crotonase-like_dom_sf"/>
</dbReference>
<evidence type="ECO:0000256" key="1">
    <source>
        <dbReference type="ARBA" id="ARBA00005254"/>
    </source>
</evidence>
<dbReference type="Proteomes" id="UP001242480">
    <property type="component" value="Unassembled WGS sequence"/>
</dbReference>
<dbReference type="PROSITE" id="PS00166">
    <property type="entry name" value="ENOYL_COA_HYDRATASE"/>
    <property type="match status" value="1"/>
</dbReference>
<dbReference type="Gene3D" id="3.90.226.10">
    <property type="entry name" value="2-enoyl-CoA Hydratase, Chain A, domain 1"/>
    <property type="match status" value="1"/>
</dbReference>
<dbReference type="InterPro" id="IPR001753">
    <property type="entry name" value="Enoyl-CoA_hydra/iso"/>
</dbReference>
<comment type="caution">
    <text evidence="4">The sequence shown here is derived from an EMBL/GenBank/DDBJ whole genome shotgun (WGS) entry which is preliminary data.</text>
</comment>
<dbReference type="EMBL" id="JAUSVX010000002">
    <property type="protein sequence ID" value="MDQ0468636.1"/>
    <property type="molecule type" value="Genomic_DNA"/>
</dbReference>
<dbReference type="CDD" id="cd06558">
    <property type="entry name" value="crotonase-like"/>
    <property type="match status" value="1"/>
</dbReference>
<dbReference type="PANTHER" id="PTHR11941">
    <property type="entry name" value="ENOYL-COA HYDRATASE-RELATED"/>
    <property type="match status" value="1"/>
</dbReference>
<dbReference type="RefSeq" id="WP_307270121.1">
    <property type="nucleotide sequence ID" value="NZ_JAUSVX010000002.1"/>
</dbReference>
<name>A0ABU0J2Z9_9HYPH</name>
<evidence type="ECO:0000313" key="4">
    <source>
        <dbReference type="EMBL" id="MDQ0468636.1"/>
    </source>
</evidence>
<accession>A0ABU0J2Z9</accession>
<dbReference type="PANTHER" id="PTHR11941:SF54">
    <property type="entry name" value="ENOYL-COA HYDRATASE, MITOCHONDRIAL"/>
    <property type="match status" value="1"/>
</dbReference>
<sequence>MTDANEMPSHDDLVLAERPAAGVLLLTLNRPEKLNALSKALLSTLRDRLAVAEADGSIGCVVLTGAGRAFAAGADIHDMLARGLASYADPERLASWRAIEAFAKPMIAAINGYALGGGLELALLCDILLASEVARFATPEIKLGSFPGDGGTQRLPRLVGQSFAMQMVLTGAMVDAVLAERKGLVSEVLAAERLLPRALEIAGDIACRSVAITPLAKRAVRAAAEAPLAEGLAIEHALVVDSFATEDRTEGLRAFAEKREPVFRGR</sequence>
<dbReference type="Pfam" id="PF00378">
    <property type="entry name" value="ECH_1"/>
    <property type="match status" value="1"/>
</dbReference>
<dbReference type="Gene3D" id="1.10.12.10">
    <property type="entry name" value="Lyase 2-enoyl-coa Hydratase, Chain A, domain 2"/>
    <property type="match status" value="1"/>
</dbReference>
<evidence type="ECO:0000256" key="2">
    <source>
        <dbReference type="ARBA" id="ARBA00023239"/>
    </source>
</evidence>
<organism evidence="4 5">
    <name type="scientific">Labrys wisconsinensis</name>
    <dbReference type="NCBI Taxonomy" id="425677"/>
    <lineage>
        <taxon>Bacteria</taxon>
        <taxon>Pseudomonadati</taxon>
        <taxon>Pseudomonadota</taxon>
        <taxon>Alphaproteobacteria</taxon>
        <taxon>Hyphomicrobiales</taxon>
        <taxon>Xanthobacteraceae</taxon>
        <taxon>Labrys</taxon>
    </lineage>
</organism>
<dbReference type="InterPro" id="IPR014748">
    <property type="entry name" value="Enoyl-CoA_hydra_C"/>
</dbReference>
<evidence type="ECO:0000313" key="5">
    <source>
        <dbReference type="Proteomes" id="UP001242480"/>
    </source>
</evidence>
<comment type="similarity">
    <text evidence="1 3">Belongs to the enoyl-CoA hydratase/isomerase family.</text>
</comment>
<dbReference type="SUPFAM" id="SSF52096">
    <property type="entry name" value="ClpP/crotonase"/>
    <property type="match status" value="1"/>
</dbReference>
<evidence type="ECO:0000256" key="3">
    <source>
        <dbReference type="RuleBase" id="RU003707"/>
    </source>
</evidence>
<keyword evidence="2" id="KW-0456">Lyase</keyword>
<proteinExistence type="inferred from homology"/>
<keyword evidence="5" id="KW-1185">Reference proteome</keyword>
<protein>
    <submittedName>
        <fullName evidence="4">Enoyl-CoA hydratase/carnithine racemase</fullName>
    </submittedName>
</protein>
<dbReference type="InterPro" id="IPR018376">
    <property type="entry name" value="Enoyl-CoA_hyd/isom_CS"/>
</dbReference>